<sequence length="675" mass="74985">MEWFIASELANAGLPAMPTTTRGMLKSLQKLAEFNSDKSRQREGSKATEYHISILPPVVQAALLRKSGKVKVGGMTLDLPKPQAPRYCKEQLWANWSKANDKAHAKAKDRLKAVQAVHALVANGSTLMEAYQHISAEFAIALPTLRRYCAAVKGFDDCDWLAVLVPKQQQAATESRAARLAPVSDQAWEFFKGDYLRREQPTAAACYERLKLAARDQAWAVPSLTSLMRRLDLEVPNPQQVMLRQGEHALMQLYPPQERTIEGLDAMEWINGDGYLHNVFVRWFNGEVLRPKTWFWQDIYSRKIVGWRTDISENTDSIRLSLMDVCSRYGIPREITIDNTRAAANKWMTGGVPNRYRFKVKPDDPLGLIPQLGIKLHWSSVLLGKGHGQAKPIERAFGNGGLEEFIDKTRAMEGCYTGPNPMAKPDNYGERAMDAAEFLRLVAEGVAQYNAKLGRETEACRGVMSFDQAFAQSYAQATVRKASREQLMMMMLQAEATRVSQHGTIRLEAGGAIASRSNRYYHPDLAQYVGQKVVAKFDPQRLHEAVIVTTLHGQTICEAECLDKVAFGDTQQAREHKLRRTQFVKANKAAALAKKGMSALEAAALLPSISDEPAPETKVVEMVRPVALGNAALAVQPAPLGASQPQTEPAPVVDYEARYIAANELALATLKKSRI</sequence>
<reference evidence="2" key="1">
    <citation type="submission" date="2024-05" db="EMBL/GenBank/DDBJ databases">
        <title>WGS of Aeromonas isolates.</title>
        <authorList>
            <person name="Lee H."/>
        </authorList>
    </citation>
    <scope>NUCLEOTIDE SEQUENCE</scope>
    <source>
        <strain evidence="2">SU58-3</strain>
    </source>
</reference>
<dbReference type="Pfam" id="PF02914">
    <property type="entry name" value="DDE_2"/>
    <property type="match status" value="1"/>
</dbReference>
<dbReference type="InterPro" id="IPR036397">
    <property type="entry name" value="RNaseH_sf"/>
</dbReference>
<dbReference type="Gene3D" id="2.30.30.130">
    <property type="entry name" value="Transposase, Mu, C-terminal"/>
    <property type="match status" value="1"/>
</dbReference>
<dbReference type="Gene3D" id="3.30.420.10">
    <property type="entry name" value="Ribonuclease H-like superfamily/Ribonuclease H"/>
    <property type="match status" value="1"/>
</dbReference>
<name>A0ABT7Q1G8_9GAMM</name>
<dbReference type="Gene3D" id="6.10.250.2550">
    <property type="match status" value="1"/>
</dbReference>
<evidence type="ECO:0000313" key="2">
    <source>
        <dbReference type="EMBL" id="MDM5073178.1"/>
    </source>
</evidence>
<comment type="caution">
    <text evidence="2">The sequence shown here is derived from an EMBL/GenBank/DDBJ whole genome shotgun (WGS) entry which is preliminary data.</text>
</comment>
<dbReference type="InterPro" id="IPR015126">
    <property type="entry name" value="Mu_I-gamma"/>
</dbReference>
<dbReference type="InterPro" id="IPR012337">
    <property type="entry name" value="RNaseH-like_sf"/>
</dbReference>
<protein>
    <submittedName>
        <fullName evidence="2">Mu transposase C-terminal domain-containing protein</fullName>
    </submittedName>
</protein>
<dbReference type="SUPFAM" id="SSF46689">
    <property type="entry name" value="Homeodomain-like"/>
    <property type="match status" value="2"/>
</dbReference>
<dbReference type="InterPro" id="IPR009004">
    <property type="entry name" value="Transposase_Mu_C"/>
</dbReference>
<proteinExistence type="predicted"/>
<feature type="domain" description="HTH Mu-type" evidence="1">
    <location>
        <begin position="2"/>
        <end position="71"/>
    </location>
</feature>
<dbReference type="InterPro" id="IPR003314">
    <property type="entry name" value="Mu-type_HTH"/>
</dbReference>
<dbReference type="SUPFAM" id="SSF50610">
    <property type="entry name" value="mu transposase, C-terminal domain"/>
    <property type="match status" value="1"/>
</dbReference>
<evidence type="ECO:0000259" key="1">
    <source>
        <dbReference type="PROSITE" id="PS51702"/>
    </source>
</evidence>
<evidence type="ECO:0000313" key="3">
    <source>
        <dbReference type="Proteomes" id="UP001168107"/>
    </source>
</evidence>
<accession>A0ABT7Q1G8</accession>
<dbReference type="Pfam" id="PF02316">
    <property type="entry name" value="HTH_Tnp_Mu_1"/>
    <property type="match status" value="1"/>
</dbReference>
<dbReference type="SUPFAM" id="SSF53098">
    <property type="entry name" value="Ribonuclease H-like"/>
    <property type="match status" value="1"/>
</dbReference>
<dbReference type="InterPro" id="IPR009057">
    <property type="entry name" value="Homeodomain-like_sf"/>
</dbReference>
<dbReference type="RefSeq" id="WP_290019160.1">
    <property type="nucleotide sequence ID" value="NZ_JAOPLL010000008.1"/>
</dbReference>
<dbReference type="InterPro" id="IPR009061">
    <property type="entry name" value="DNA-bd_dom_put_sf"/>
</dbReference>
<dbReference type="Pfam" id="PF09039">
    <property type="entry name" value="HTH_Tnp_Mu_2"/>
    <property type="match status" value="1"/>
</dbReference>
<keyword evidence="3" id="KW-1185">Reference proteome</keyword>
<dbReference type="Proteomes" id="UP001168107">
    <property type="component" value="Unassembled WGS sequence"/>
</dbReference>
<organism evidence="2 3">
    <name type="scientific">Aeromonas bestiarum</name>
    <dbReference type="NCBI Taxonomy" id="105751"/>
    <lineage>
        <taxon>Bacteria</taxon>
        <taxon>Pseudomonadati</taxon>
        <taxon>Pseudomonadota</taxon>
        <taxon>Gammaproteobacteria</taxon>
        <taxon>Aeromonadales</taxon>
        <taxon>Aeromonadaceae</taxon>
        <taxon>Aeromonas</taxon>
    </lineage>
</organism>
<dbReference type="PROSITE" id="PS51702">
    <property type="entry name" value="HTH_MU"/>
    <property type="match status" value="1"/>
</dbReference>
<gene>
    <name evidence="2" type="ORF">OB935_15210</name>
</gene>
<dbReference type="Pfam" id="PF09299">
    <property type="entry name" value="Mu-transpos_C"/>
    <property type="match status" value="1"/>
</dbReference>
<dbReference type="Gene3D" id="1.10.10.10">
    <property type="entry name" value="Winged helix-like DNA-binding domain superfamily/Winged helix DNA-binding domain"/>
    <property type="match status" value="1"/>
</dbReference>
<dbReference type="EMBL" id="JAOPLL010000008">
    <property type="protein sequence ID" value="MDM5073178.1"/>
    <property type="molecule type" value="Genomic_DNA"/>
</dbReference>
<dbReference type="InterPro" id="IPR004189">
    <property type="entry name" value="Phage_Mu_transposase"/>
</dbReference>
<dbReference type="InterPro" id="IPR015378">
    <property type="entry name" value="Transposase-like_Mu_C"/>
</dbReference>
<dbReference type="SUPFAM" id="SSF46955">
    <property type="entry name" value="Putative DNA-binding domain"/>
    <property type="match status" value="1"/>
</dbReference>
<dbReference type="Gene3D" id="1.10.10.60">
    <property type="entry name" value="Homeodomain-like"/>
    <property type="match status" value="2"/>
</dbReference>
<dbReference type="InterPro" id="IPR036388">
    <property type="entry name" value="WH-like_DNA-bd_sf"/>
</dbReference>